<keyword evidence="2" id="KW-1185">Reference proteome</keyword>
<name>A0A975INV7_9MICO</name>
<protein>
    <submittedName>
        <fullName evidence="1">Uncharacterized protein</fullName>
    </submittedName>
</protein>
<sequence>MTGSTERSPRRRGRTGRVRTVVAAGTLLLGGIAATAASFTDQAVVDLGSGAIGNPGLFDVDVLEDGEFVDAVVPEDAVPMMKTSGSAPAFTTTGTPVEYQAFFVNSGEIDGTLTFRVYDPDDTGDGDLFHKLVFTIVLLQSGRESEITGASAEEVNAANIAFDRASKQTVTVTIRARLADDADVAGLSTQVGVRVEGESL</sequence>
<proteinExistence type="predicted"/>
<gene>
    <name evidence="1" type="ORF">G127AT_07955</name>
</gene>
<dbReference type="EMBL" id="CP071696">
    <property type="protein sequence ID" value="QTX03321.1"/>
    <property type="molecule type" value="Genomic_DNA"/>
</dbReference>
<reference evidence="1" key="1">
    <citation type="submission" date="2021-03" db="EMBL/GenBank/DDBJ databases">
        <title>Agromyces archimandritus sp. nov., isolated from the cockroach Archimandrita tessellata.</title>
        <authorList>
            <person name="Guzman J."/>
            <person name="Ortuzar M."/>
            <person name="Poehlein A."/>
            <person name="Daniel R."/>
            <person name="Trujillo M."/>
            <person name="Vilcinskas A."/>
        </authorList>
    </citation>
    <scope>NUCLEOTIDE SEQUENCE</scope>
    <source>
        <strain evidence="1">G127AT</strain>
    </source>
</reference>
<organism evidence="1 2">
    <name type="scientific">Agromyces archimandritae</name>
    <dbReference type="NCBI Taxonomy" id="2781962"/>
    <lineage>
        <taxon>Bacteria</taxon>
        <taxon>Bacillati</taxon>
        <taxon>Actinomycetota</taxon>
        <taxon>Actinomycetes</taxon>
        <taxon>Micrococcales</taxon>
        <taxon>Microbacteriaceae</taxon>
        <taxon>Agromyces</taxon>
    </lineage>
</organism>
<dbReference type="RefSeq" id="WP_210895782.1">
    <property type="nucleotide sequence ID" value="NZ_CP071696.1"/>
</dbReference>
<dbReference type="AlphaFoldDB" id="A0A975INV7"/>
<dbReference type="Proteomes" id="UP000671914">
    <property type="component" value="Chromosome"/>
</dbReference>
<dbReference type="KEGG" id="aarc:G127AT_07955"/>
<evidence type="ECO:0000313" key="2">
    <source>
        <dbReference type="Proteomes" id="UP000671914"/>
    </source>
</evidence>
<evidence type="ECO:0000313" key="1">
    <source>
        <dbReference type="EMBL" id="QTX03321.1"/>
    </source>
</evidence>
<accession>A0A975INV7</accession>